<keyword evidence="16" id="KW-1185">Reference proteome</keyword>
<evidence type="ECO:0000256" key="6">
    <source>
        <dbReference type="ARBA" id="ARBA00023186"/>
    </source>
</evidence>
<protein>
    <recommendedName>
        <fullName evidence="8 10">Protein GrpE</fullName>
    </recommendedName>
    <alternativeName>
        <fullName evidence="9 10">HSP-70 cofactor</fullName>
    </alternativeName>
</protein>
<dbReference type="FunFam" id="2.30.22.10:FF:000001">
    <property type="entry name" value="Protein GrpE"/>
    <property type="match status" value="1"/>
</dbReference>
<comment type="subunit">
    <text evidence="3 10">Homodimer.</text>
</comment>
<comment type="subcellular location">
    <subcellularLocation>
        <location evidence="1 10">Cytoplasm</location>
    </subcellularLocation>
</comment>
<dbReference type="Proteomes" id="UP000199556">
    <property type="component" value="Unassembled WGS sequence"/>
</dbReference>
<dbReference type="Gene3D" id="2.30.22.10">
    <property type="entry name" value="Head domain of nucleotide exchange factor GrpE"/>
    <property type="match status" value="1"/>
</dbReference>
<dbReference type="NCBIfam" id="NF010748">
    <property type="entry name" value="PRK14150.1"/>
    <property type="match status" value="1"/>
</dbReference>
<dbReference type="HAMAP" id="MF_01151">
    <property type="entry name" value="GrpE"/>
    <property type="match status" value="1"/>
</dbReference>
<dbReference type="RefSeq" id="WP_090483792.1">
    <property type="nucleotide sequence ID" value="NZ_FOUO01000003.1"/>
</dbReference>
<keyword evidence="13" id="KW-0175">Coiled coil</keyword>
<evidence type="ECO:0000256" key="12">
    <source>
        <dbReference type="RuleBase" id="RU004478"/>
    </source>
</evidence>
<evidence type="ECO:0000256" key="11">
    <source>
        <dbReference type="RuleBase" id="RU000639"/>
    </source>
</evidence>
<comment type="similarity">
    <text evidence="2 10 12">Belongs to the GrpE family.</text>
</comment>
<dbReference type="InterPro" id="IPR009012">
    <property type="entry name" value="GrpE_head"/>
</dbReference>
<dbReference type="GO" id="GO:0042803">
    <property type="term" value="F:protein homodimerization activity"/>
    <property type="evidence" value="ECO:0007669"/>
    <property type="project" value="InterPro"/>
</dbReference>
<dbReference type="CDD" id="cd00446">
    <property type="entry name" value="GrpE"/>
    <property type="match status" value="1"/>
</dbReference>
<proteinExistence type="inferred from homology"/>
<dbReference type="GO" id="GO:0051082">
    <property type="term" value="F:unfolded protein binding"/>
    <property type="evidence" value="ECO:0007669"/>
    <property type="project" value="TreeGrafter"/>
</dbReference>
<keyword evidence="4 10" id="KW-0963">Cytoplasm</keyword>
<dbReference type="NCBIfam" id="NF010738">
    <property type="entry name" value="PRK14140.1"/>
    <property type="match status" value="1"/>
</dbReference>
<sequence length="196" mass="22089">MANEEQTDRNPAPEAPEEGQEPQPAEFNPATLLKQLEEAQNEAREHWDKLVRAQAELENLRKRMKKDVENAHKYALEKFANELLPVRDSLEMGVDAARGETDVEKIREGTELTLKMLTQVMEKQGIQEVMPEGERFDPERHQAMSMQENAELEPNTVMTVLQKGYLLNDRLLRPAMVIVSRAPSGDGQQGGEGQGG</sequence>
<dbReference type="Gene3D" id="3.90.20.20">
    <property type="match status" value="1"/>
</dbReference>
<dbReference type="PANTHER" id="PTHR21237">
    <property type="entry name" value="GRPE PROTEIN"/>
    <property type="match status" value="1"/>
</dbReference>
<dbReference type="GO" id="GO:0006457">
    <property type="term" value="P:protein folding"/>
    <property type="evidence" value="ECO:0007669"/>
    <property type="project" value="InterPro"/>
</dbReference>
<accession>A0A1I4Q2Q8</accession>
<evidence type="ECO:0000256" key="14">
    <source>
        <dbReference type="SAM" id="MobiDB-lite"/>
    </source>
</evidence>
<evidence type="ECO:0000313" key="15">
    <source>
        <dbReference type="EMBL" id="SFM34352.1"/>
    </source>
</evidence>
<name>A0A1I4Q2Q8_ECTMO</name>
<organism evidence="15 16">
    <name type="scientific">Ectothiorhodospira mobilis</name>
    <dbReference type="NCBI Taxonomy" id="195064"/>
    <lineage>
        <taxon>Bacteria</taxon>
        <taxon>Pseudomonadati</taxon>
        <taxon>Pseudomonadota</taxon>
        <taxon>Gammaproteobacteria</taxon>
        <taxon>Chromatiales</taxon>
        <taxon>Ectothiorhodospiraceae</taxon>
        <taxon>Ectothiorhodospira</taxon>
    </lineage>
</organism>
<dbReference type="AlphaFoldDB" id="A0A1I4Q2Q8"/>
<evidence type="ECO:0000256" key="5">
    <source>
        <dbReference type="ARBA" id="ARBA00023016"/>
    </source>
</evidence>
<dbReference type="GO" id="GO:0005829">
    <property type="term" value="C:cytosol"/>
    <property type="evidence" value="ECO:0007669"/>
    <property type="project" value="TreeGrafter"/>
</dbReference>
<comment type="function">
    <text evidence="7 10 11">Participates actively in the response to hyperosmotic and heat shock by preventing the aggregation of stress-denatured proteins, in association with DnaK and GrpE. It is the nucleotide exchange factor for DnaK and may function as a thermosensor. Unfolded proteins bind initially to DnaJ; upon interaction with the DnaJ-bound protein, DnaK hydrolyzes its bound ATP, resulting in the formation of a stable complex. GrpE releases ADP from DnaK; ATP binding to DnaK triggers the release of the substrate protein, thus completing the reaction cycle. Several rounds of ATP-dependent interactions between DnaJ, DnaK and GrpE are required for fully efficient folding.</text>
</comment>
<evidence type="ECO:0000256" key="9">
    <source>
        <dbReference type="ARBA" id="ARBA00076414"/>
    </source>
</evidence>
<dbReference type="SUPFAM" id="SSF51064">
    <property type="entry name" value="Head domain of nucleotide exchange factor GrpE"/>
    <property type="match status" value="1"/>
</dbReference>
<keyword evidence="6 10" id="KW-0143">Chaperone</keyword>
<feature type="region of interest" description="Disordered" evidence="14">
    <location>
        <begin position="1"/>
        <end position="32"/>
    </location>
</feature>
<evidence type="ECO:0000256" key="3">
    <source>
        <dbReference type="ARBA" id="ARBA00011738"/>
    </source>
</evidence>
<dbReference type="EMBL" id="FOUO01000003">
    <property type="protein sequence ID" value="SFM34352.1"/>
    <property type="molecule type" value="Genomic_DNA"/>
</dbReference>
<dbReference type="GO" id="GO:0051087">
    <property type="term" value="F:protein-folding chaperone binding"/>
    <property type="evidence" value="ECO:0007669"/>
    <property type="project" value="InterPro"/>
</dbReference>
<dbReference type="GO" id="GO:0000774">
    <property type="term" value="F:adenyl-nucleotide exchange factor activity"/>
    <property type="evidence" value="ECO:0007669"/>
    <property type="project" value="InterPro"/>
</dbReference>
<evidence type="ECO:0000256" key="13">
    <source>
        <dbReference type="SAM" id="Coils"/>
    </source>
</evidence>
<dbReference type="PRINTS" id="PR00773">
    <property type="entry name" value="GRPEPROTEIN"/>
</dbReference>
<dbReference type="Pfam" id="PF01025">
    <property type="entry name" value="GrpE"/>
    <property type="match status" value="1"/>
</dbReference>
<evidence type="ECO:0000256" key="8">
    <source>
        <dbReference type="ARBA" id="ARBA00072274"/>
    </source>
</evidence>
<evidence type="ECO:0000256" key="7">
    <source>
        <dbReference type="ARBA" id="ARBA00053401"/>
    </source>
</evidence>
<evidence type="ECO:0000256" key="10">
    <source>
        <dbReference type="HAMAP-Rule" id="MF_01151"/>
    </source>
</evidence>
<dbReference type="OrthoDB" id="9789811at2"/>
<evidence type="ECO:0000256" key="1">
    <source>
        <dbReference type="ARBA" id="ARBA00004496"/>
    </source>
</evidence>
<dbReference type="PROSITE" id="PS01071">
    <property type="entry name" value="GRPE"/>
    <property type="match status" value="1"/>
</dbReference>
<evidence type="ECO:0000256" key="2">
    <source>
        <dbReference type="ARBA" id="ARBA00009054"/>
    </source>
</evidence>
<keyword evidence="5 10" id="KW-0346">Stress response</keyword>
<dbReference type="InterPro" id="IPR013805">
    <property type="entry name" value="GrpE_CC"/>
</dbReference>
<evidence type="ECO:0000256" key="4">
    <source>
        <dbReference type="ARBA" id="ARBA00022490"/>
    </source>
</evidence>
<gene>
    <name evidence="10" type="primary">grpE</name>
    <name evidence="15" type="ORF">SAMN05421721_10395</name>
</gene>
<feature type="coiled-coil region" evidence="13">
    <location>
        <begin position="36"/>
        <end position="70"/>
    </location>
</feature>
<dbReference type="SUPFAM" id="SSF58014">
    <property type="entry name" value="Coiled-coil domain of nucleotide exchange factor GrpE"/>
    <property type="match status" value="1"/>
</dbReference>
<evidence type="ECO:0000313" key="16">
    <source>
        <dbReference type="Proteomes" id="UP000199556"/>
    </source>
</evidence>
<dbReference type="NCBIfam" id="NF010737">
    <property type="entry name" value="PRK14139.1"/>
    <property type="match status" value="1"/>
</dbReference>
<reference evidence="15 16" key="1">
    <citation type="submission" date="2016-10" db="EMBL/GenBank/DDBJ databases">
        <authorList>
            <person name="de Groot N.N."/>
        </authorList>
    </citation>
    <scope>NUCLEOTIDE SEQUENCE [LARGE SCALE GENOMIC DNA]</scope>
    <source>
        <strain evidence="15 16">DSM 4180</strain>
    </source>
</reference>
<dbReference type="InterPro" id="IPR000740">
    <property type="entry name" value="GrpE"/>
</dbReference>
<dbReference type="STRING" id="195064.SAMN05421721_10395"/>
<dbReference type="PANTHER" id="PTHR21237:SF23">
    <property type="entry name" value="GRPE PROTEIN HOMOLOG, MITOCHONDRIAL"/>
    <property type="match status" value="1"/>
</dbReference>